<protein>
    <recommendedName>
        <fullName evidence="4">AAA+ ATPase domain-containing protein</fullName>
    </recommendedName>
</protein>
<feature type="region of interest" description="Disordered" evidence="3">
    <location>
        <begin position="709"/>
        <end position="750"/>
    </location>
</feature>
<evidence type="ECO:0000256" key="1">
    <source>
        <dbReference type="ARBA" id="ARBA00022741"/>
    </source>
</evidence>
<evidence type="ECO:0000313" key="5">
    <source>
        <dbReference type="EMBL" id="KAJ8609484.1"/>
    </source>
</evidence>
<dbReference type="GO" id="GO:0016887">
    <property type="term" value="F:ATP hydrolysis activity"/>
    <property type="evidence" value="ECO:0007669"/>
    <property type="project" value="InterPro"/>
</dbReference>
<dbReference type="EMBL" id="JAQMWT010000139">
    <property type="protein sequence ID" value="KAJ8609484.1"/>
    <property type="molecule type" value="Genomic_DNA"/>
</dbReference>
<dbReference type="PANTHER" id="PTHR23077">
    <property type="entry name" value="AAA-FAMILY ATPASE"/>
    <property type="match status" value="1"/>
</dbReference>
<dbReference type="Pfam" id="PF17862">
    <property type="entry name" value="AAA_lid_3"/>
    <property type="match status" value="1"/>
</dbReference>
<dbReference type="PANTHER" id="PTHR23077:SF171">
    <property type="entry name" value="NUCLEAR VALOSIN-CONTAINING PROTEIN-LIKE"/>
    <property type="match status" value="1"/>
</dbReference>
<dbReference type="Pfam" id="PF00004">
    <property type="entry name" value="AAA"/>
    <property type="match status" value="2"/>
</dbReference>
<dbReference type="SMART" id="SM00382">
    <property type="entry name" value="AAA"/>
    <property type="match status" value="2"/>
</dbReference>
<proteinExistence type="predicted"/>
<evidence type="ECO:0000256" key="3">
    <source>
        <dbReference type="SAM" id="MobiDB-lite"/>
    </source>
</evidence>
<dbReference type="Gene3D" id="1.10.8.60">
    <property type="match status" value="1"/>
</dbReference>
<evidence type="ECO:0000259" key="4">
    <source>
        <dbReference type="SMART" id="SM00382"/>
    </source>
</evidence>
<feature type="domain" description="AAA+ ATPase" evidence="4">
    <location>
        <begin position="247"/>
        <end position="389"/>
    </location>
</feature>
<dbReference type="InterPro" id="IPR003593">
    <property type="entry name" value="AAA+_ATPase"/>
</dbReference>
<organism evidence="5 6">
    <name type="scientific">Chrysophaeum taylorii</name>
    <dbReference type="NCBI Taxonomy" id="2483200"/>
    <lineage>
        <taxon>Eukaryota</taxon>
        <taxon>Sar</taxon>
        <taxon>Stramenopiles</taxon>
        <taxon>Ochrophyta</taxon>
        <taxon>Pelagophyceae</taxon>
        <taxon>Pelagomonadales</taxon>
        <taxon>Pelagomonadaceae</taxon>
        <taxon>Chrysophaeum</taxon>
    </lineage>
</organism>
<keyword evidence="2" id="KW-0067">ATP-binding</keyword>
<keyword evidence="6" id="KW-1185">Reference proteome</keyword>
<evidence type="ECO:0000256" key="2">
    <source>
        <dbReference type="ARBA" id="ARBA00022840"/>
    </source>
</evidence>
<gene>
    <name evidence="5" type="ORF">CTAYLR_005436</name>
</gene>
<dbReference type="InterPro" id="IPR003959">
    <property type="entry name" value="ATPase_AAA_core"/>
</dbReference>
<comment type="caution">
    <text evidence="5">The sequence shown here is derived from an EMBL/GenBank/DDBJ whole genome shotgun (WGS) entry which is preliminary data.</text>
</comment>
<dbReference type="InterPro" id="IPR041569">
    <property type="entry name" value="AAA_lid_3"/>
</dbReference>
<dbReference type="Proteomes" id="UP001230188">
    <property type="component" value="Unassembled WGS sequence"/>
</dbReference>
<keyword evidence="1" id="KW-0547">Nucleotide-binding</keyword>
<sequence length="750" mass="81243">MVVACDVQEASHPGSLEAVLEVDVWQASEAGLELNDFALVTSARPLGRRDIDVCAALVGMVLRALTTLAPDARVSGRVVLAAGCQPEIEGRRVRGAVEVSLRPVRPRALGRWHYVELRAIYAHPDRRIPRGSAARRLEGRLVKRGGLVPNWLDPGSPLRACTCIGVEAAEREVADWGLVSAKGAETSTVRAETRREQYECYGGATAEEARRTLETFGREERRRIELWIEHVARGNNRIIGLKDGAWLSPMILLHGEEGIGKTTLAVASGLACGAEVFFVSPRIFFFEGRHAEEFAADVLSARTSALAGVPTVLVLDALECLCPHAGDVSLDVLSTVMRLRPPPPHLAVVGVTSSLDAVHPFARDAFKWGTWELRRAALWTREARLRLLLSEEEEEEEEEAAADKAAALSGPEILAVVAAGAIEGLGPVEAIDRARLSVRGVDEVATATTVAAAKWSDVAGLREAKRAMRRAVAYPRLYARRLGELGVEPPTGVLLFGPPGVGKTMLARAAAAESKARLLVLSPPTVVSDRVGVSERIVARAFETALAAPPAIIFIDEFDALFPSRDLVDPGQLGGSLVATLCVAFDDLKRRRGPPTSDLGVVILAASNRPDAVDPALLQYGRFDYAIRVPLPDRSDRLEHFSMLLREDNRDDDLVEWLADRTAGFSGADIARLVAAAAREAASSGVASRCHFEAALKVSRTLRDEMELEATLPRDDDEEEKKAGVVEWPTYPGDTFQREAFGDYDELPPD</sequence>
<dbReference type="GO" id="GO:0005524">
    <property type="term" value="F:ATP binding"/>
    <property type="evidence" value="ECO:0007669"/>
    <property type="project" value="UniProtKB-KW"/>
</dbReference>
<dbReference type="SUPFAM" id="SSF52540">
    <property type="entry name" value="P-loop containing nucleoside triphosphate hydrolases"/>
    <property type="match status" value="2"/>
</dbReference>
<reference evidence="5" key="1">
    <citation type="submission" date="2023-01" db="EMBL/GenBank/DDBJ databases">
        <title>Metagenome sequencing of chrysophaentin producing Chrysophaeum taylorii.</title>
        <authorList>
            <person name="Davison J."/>
            <person name="Bewley C."/>
        </authorList>
    </citation>
    <scope>NUCLEOTIDE SEQUENCE</scope>
    <source>
        <strain evidence="5">NIES-1699</strain>
    </source>
</reference>
<dbReference type="Gene3D" id="3.40.50.300">
    <property type="entry name" value="P-loop containing nucleotide triphosphate hydrolases"/>
    <property type="match status" value="2"/>
</dbReference>
<name>A0AAD7UJP0_9STRA</name>
<dbReference type="InterPro" id="IPR027417">
    <property type="entry name" value="P-loop_NTPase"/>
</dbReference>
<accession>A0AAD7UJP0</accession>
<evidence type="ECO:0000313" key="6">
    <source>
        <dbReference type="Proteomes" id="UP001230188"/>
    </source>
</evidence>
<dbReference type="AlphaFoldDB" id="A0AAD7UJP0"/>
<dbReference type="InterPro" id="IPR050168">
    <property type="entry name" value="AAA_ATPase_domain"/>
</dbReference>
<feature type="domain" description="AAA+ ATPase" evidence="4">
    <location>
        <begin position="489"/>
        <end position="633"/>
    </location>
</feature>